<dbReference type="PANTHER" id="PTHR11082:SF25">
    <property type="entry name" value="DUS-LIKE FMN-BINDING DOMAIN-CONTAINING PROTEIN"/>
    <property type="match status" value="1"/>
</dbReference>
<dbReference type="GO" id="GO:0050660">
    <property type="term" value="F:flavin adenine dinucleotide binding"/>
    <property type="evidence" value="ECO:0007669"/>
    <property type="project" value="InterPro"/>
</dbReference>
<evidence type="ECO:0000256" key="14">
    <source>
        <dbReference type="PIRSR" id="PIRSR006621-2"/>
    </source>
</evidence>
<evidence type="ECO:0000256" key="8">
    <source>
        <dbReference type="ARBA" id="ARBA00022884"/>
    </source>
</evidence>
<accession>A0A1F6BZS8</accession>
<evidence type="ECO:0000256" key="5">
    <source>
        <dbReference type="ARBA" id="ARBA00022643"/>
    </source>
</evidence>
<feature type="binding site" evidence="14">
    <location>
        <position position="145"/>
    </location>
    <ligand>
        <name>FMN</name>
        <dbReference type="ChEBI" id="CHEBI:58210"/>
    </ligand>
</feature>
<organism evidence="16 17">
    <name type="scientific">Candidatus Jorgensenbacteria bacterium RIFCSPLOWO2_01_FULL_45_25b</name>
    <dbReference type="NCBI Taxonomy" id="1798471"/>
    <lineage>
        <taxon>Bacteria</taxon>
        <taxon>Candidatus Joergenseniibacteriota</taxon>
    </lineage>
</organism>
<dbReference type="Pfam" id="PF01207">
    <property type="entry name" value="Dus"/>
    <property type="match status" value="1"/>
</dbReference>
<evidence type="ECO:0000256" key="7">
    <source>
        <dbReference type="ARBA" id="ARBA00022857"/>
    </source>
</evidence>
<dbReference type="STRING" id="1798471.A3A21_02590"/>
<keyword evidence="9 12" id="KW-0560">Oxidoreductase</keyword>
<feature type="binding site" evidence="14">
    <location>
        <position position="75"/>
    </location>
    <ligand>
        <name>FMN</name>
        <dbReference type="ChEBI" id="CHEBI:58210"/>
    </ligand>
</feature>
<dbReference type="Proteomes" id="UP000176996">
    <property type="component" value="Unassembled WGS sequence"/>
</dbReference>
<reference evidence="16 17" key="1">
    <citation type="journal article" date="2016" name="Nat. Commun.">
        <title>Thousands of microbial genomes shed light on interconnected biogeochemical processes in an aquifer system.</title>
        <authorList>
            <person name="Anantharaman K."/>
            <person name="Brown C.T."/>
            <person name="Hug L.A."/>
            <person name="Sharon I."/>
            <person name="Castelle C.J."/>
            <person name="Probst A.J."/>
            <person name="Thomas B.C."/>
            <person name="Singh A."/>
            <person name="Wilkins M.J."/>
            <person name="Karaoz U."/>
            <person name="Brodie E.L."/>
            <person name="Williams K.H."/>
            <person name="Hubbard S.S."/>
            <person name="Banfield J.F."/>
        </authorList>
    </citation>
    <scope>NUCLEOTIDE SEQUENCE [LARGE SCALE GENOMIC DNA]</scope>
</reference>
<dbReference type="InterPro" id="IPR013785">
    <property type="entry name" value="Aldolase_TIM"/>
</dbReference>
<comment type="caution">
    <text evidence="16">The sequence shown here is derived from an EMBL/GenBank/DDBJ whole genome shotgun (WGS) entry which is preliminary data.</text>
</comment>
<proteinExistence type="inferred from homology"/>
<comment type="cofactor">
    <cofactor evidence="1 12 14">
        <name>FMN</name>
        <dbReference type="ChEBI" id="CHEBI:58210"/>
    </cofactor>
</comment>
<keyword evidence="7" id="KW-0521">NADP</keyword>
<sequence length="322" mass="36421">MRDMNFWEHIKKPVMALAPMANVTDAAFRKMIAKYGKPDVMWTEFVSCDGLCSKGMERLLPDLWYGEEERPIIAQIFGSKPEHVYKTAELLKNLGFDGIDINMGCPDRSVEKQGAGATLIKNQNKAGELIKAAKEGGGGLPVSVKTRIGYAKDITEEWIESLLEHEPAVITIHARTRKEMSDVPANWDAIRRAVNVRNEKKSKTLIIGNGDVVSLDEAREKAEQTKCDGVMIGKGIFGNPWLFGERSLKEVSVPERLRVMCEHASLFEEMFKNIKNFSMMKKHFKSYVNEFEGAKELRMELMETKQSGEVGEIVERFLSTKR</sequence>
<feature type="binding site" evidence="14">
    <location>
        <begin position="19"/>
        <end position="21"/>
    </location>
    <ligand>
        <name>FMN</name>
        <dbReference type="ChEBI" id="CHEBI:58210"/>
    </ligand>
</feature>
<evidence type="ECO:0000256" key="11">
    <source>
        <dbReference type="ARBA" id="ARBA00048802"/>
    </source>
</evidence>
<dbReference type="InterPro" id="IPR018517">
    <property type="entry name" value="tRNA_hU_synthase_CS"/>
</dbReference>
<gene>
    <name evidence="16" type="ORF">A3A21_02590</name>
</gene>
<comment type="similarity">
    <text evidence="12">Belongs to the dus family.</text>
</comment>
<evidence type="ECO:0000256" key="2">
    <source>
        <dbReference type="ARBA" id="ARBA00002790"/>
    </source>
</evidence>
<comment type="catalytic activity">
    <reaction evidence="10">
        <text>a 5,6-dihydrouridine in tRNA + NADP(+) = a uridine in tRNA + NADPH + H(+)</text>
        <dbReference type="Rhea" id="RHEA:23624"/>
        <dbReference type="Rhea" id="RHEA-COMP:13339"/>
        <dbReference type="Rhea" id="RHEA-COMP:13887"/>
        <dbReference type="ChEBI" id="CHEBI:15378"/>
        <dbReference type="ChEBI" id="CHEBI:57783"/>
        <dbReference type="ChEBI" id="CHEBI:58349"/>
        <dbReference type="ChEBI" id="CHEBI:65315"/>
        <dbReference type="ChEBI" id="CHEBI:74443"/>
    </reaction>
</comment>
<keyword evidence="4 12" id="KW-0285">Flavoprotein</keyword>
<dbReference type="PIRSF" id="PIRSF006621">
    <property type="entry name" value="Dus"/>
    <property type="match status" value="1"/>
</dbReference>
<evidence type="ECO:0000256" key="9">
    <source>
        <dbReference type="ARBA" id="ARBA00023002"/>
    </source>
</evidence>
<evidence type="ECO:0000259" key="15">
    <source>
        <dbReference type="Pfam" id="PF01207"/>
    </source>
</evidence>
<dbReference type="EMBL" id="MFKK01000002">
    <property type="protein sequence ID" value="OGG42455.1"/>
    <property type="molecule type" value="Genomic_DNA"/>
</dbReference>
<feature type="active site" description="Proton donor" evidence="13">
    <location>
        <position position="105"/>
    </location>
</feature>
<name>A0A1F6BZS8_9BACT</name>
<protein>
    <recommendedName>
        <fullName evidence="12">tRNA-dihydrouridine synthase</fullName>
        <ecNumber evidence="12">1.3.1.-</ecNumber>
    </recommendedName>
</protein>
<dbReference type="AlphaFoldDB" id="A0A1F6BZS8"/>
<dbReference type="InterPro" id="IPR024036">
    <property type="entry name" value="tRNA-dHydroUridine_Synthase_C"/>
</dbReference>
<evidence type="ECO:0000256" key="1">
    <source>
        <dbReference type="ARBA" id="ARBA00001917"/>
    </source>
</evidence>
<evidence type="ECO:0000313" key="17">
    <source>
        <dbReference type="Proteomes" id="UP000176996"/>
    </source>
</evidence>
<evidence type="ECO:0000256" key="12">
    <source>
        <dbReference type="PIRNR" id="PIRNR006621"/>
    </source>
</evidence>
<dbReference type="Gene3D" id="3.20.20.70">
    <property type="entry name" value="Aldolase class I"/>
    <property type="match status" value="1"/>
</dbReference>
<evidence type="ECO:0000256" key="6">
    <source>
        <dbReference type="ARBA" id="ARBA00022694"/>
    </source>
</evidence>
<evidence type="ECO:0000256" key="13">
    <source>
        <dbReference type="PIRSR" id="PIRSR006621-1"/>
    </source>
</evidence>
<dbReference type="SUPFAM" id="SSF51395">
    <property type="entry name" value="FMN-linked oxidoreductases"/>
    <property type="match status" value="1"/>
</dbReference>
<evidence type="ECO:0000256" key="4">
    <source>
        <dbReference type="ARBA" id="ARBA00022630"/>
    </source>
</evidence>
<evidence type="ECO:0000256" key="10">
    <source>
        <dbReference type="ARBA" id="ARBA00048205"/>
    </source>
</evidence>
<keyword evidence="5 12" id="KW-0288">FMN</keyword>
<keyword evidence="14" id="KW-0547">Nucleotide-binding</keyword>
<dbReference type="CDD" id="cd02801">
    <property type="entry name" value="DUS_like_FMN"/>
    <property type="match status" value="1"/>
</dbReference>
<dbReference type="PROSITE" id="PS01136">
    <property type="entry name" value="UPF0034"/>
    <property type="match status" value="1"/>
</dbReference>
<evidence type="ECO:0000256" key="3">
    <source>
        <dbReference type="ARBA" id="ARBA00022555"/>
    </source>
</evidence>
<dbReference type="GO" id="GO:0017150">
    <property type="term" value="F:tRNA dihydrouridine synthase activity"/>
    <property type="evidence" value="ECO:0007669"/>
    <property type="project" value="InterPro"/>
</dbReference>
<dbReference type="Gene3D" id="1.10.1200.80">
    <property type="entry name" value="Putative flavin oxidoreducatase, domain 2"/>
    <property type="match status" value="1"/>
</dbReference>
<dbReference type="PANTHER" id="PTHR11082">
    <property type="entry name" value="TRNA-DIHYDROURIDINE SYNTHASE"/>
    <property type="match status" value="1"/>
</dbReference>
<comment type="function">
    <text evidence="2 12">Catalyzes the synthesis of 5,6-dihydrouridine (D), a modified base found in the D-loop of most tRNAs, via the reduction of the C5-C6 double bond in target uridines.</text>
</comment>
<feature type="domain" description="DUS-like FMN-binding" evidence="15">
    <location>
        <begin position="17"/>
        <end position="315"/>
    </location>
</feature>
<dbReference type="InterPro" id="IPR035587">
    <property type="entry name" value="DUS-like_FMN-bd"/>
</dbReference>
<keyword evidence="6 12" id="KW-0819">tRNA processing</keyword>
<keyword evidence="3" id="KW-0820">tRNA-binding</keyword>
<dbReference type="GO" id="GO:0000049">
    <property type="term" value="F:tRNA binding"/>
    <property type="evidence" value="ECO:0007669"/>
    <property type="project" value="UniProtKB-KW"/>
</dbReference>
<comment type="catalytic activity">
    <reaction evidence="11">
        <text>a 5,6-dihydrouridine in tRNA + NAD(+) = a uridine in tRNA + NADH + H(+)</text>
        <dbReference type="Rhea" id="RHEA:54452"/>
        <dbReference type="Rhea" id="RHEA-COMP:13339"/>
        <dbReference type="Rhea" id="RHEA-COMP:13887"/>
        <dbReference type="ChEBI" id="CHEBI:15378"/>
        <dbReference type="ChEBI" id="CHEBI:57540"/>
        <dbReference type="ChEBI" id="CHEBI:57945"/>
        <dbReference type="ChEBI" id="CHEBI:65315"/>
        <dbReference type="ChEBI" id="CHEBI:74443"/>
    </reaction>
</comment>
<evidence type="ECO:0000313" key="16">
    <source>
        <dbReference type="EMBL" id="OGG42455.1"/>
    </source>
</evidence>
<dbReference type="EC" id="1.3.1.-" evidence="12"/>
<dbReference type="InterPro" id="IPR001269">
    <property type="entry name" value="DUS_fam"/>
</dbReference>
<keyword evidence="8" id="KW-0694">RNA-binding</keyword>
<feature type="binding site" evidence="14">
    <location>
        <position position="173"/>
    </location>
    <ligand>
        <name>FMN</name>
        <dbReference type="ChEBI" id="CHEBI:58210"/>
    </ligand>
</feature>